<feature type="compositionally biased region" description="Basic and acidic residues" evidence="3">
    <location>
        <begin position="310"/>
        <end position="319"/>
    </location>
</feature>
<dbReference type="GO" id="GO:0005096">
    <property type="term" value="F:GTPase activator activity"/>
    <property type="evidence" value="ECO:0007669"/>
    <property type="project" value="UniProtKB-KW"/>
</dbReference>
<dbReference type="FunFam" id="1.10.555.10:FF:000007">
    <property type="entry name" value="rho GTPase-activating protein 7 isoform X2"/>
    <property type="match status" value="1"/>
</dbReference>
<dbReference type="CDD" id="cd09538">
    <property type="entry name" value="SAM_DLC1_2-like"/>
    <property type="match status" value="1"/>
</dbReference>
<comment type="caution">
    <text evidence="7">The sequence shown here is derived from an EMBL/GenBank/DDBJ whole genome shotgun (WGS) entry which is preliminary data.</text>
</comment>
<evidence type="ECO:0000259" key="6">
    <source>
        <dbReference type="PROSITE" id="PS50848"/>
    </source>
</evidence>
<feature type="compositionally biased region" description="Pro residues" evidence="3">
    <location>
        <begin position="242"/>
        <end position="254"/>
    </location>
</feature>
<reference evidence="7" key="1">
    <citation type="journal article" date="2023" name="Science">
        <title>Genome structures resolve the early diversification of teleost fishes.</title>
        <authorList>
            <person name="Parey E."/>
            <person name="Louis A."/>
            <person name="Montfort J."/>
            <person name="Bouchez O."/>
            <person name="Roques C."/>
            <person name="Iampietro C."/>
            <person name="Lluch J."/>
            <person name="Castinel A."/>
            <person name="Donnadieu C."/>
            <person name="Desvignes T."/>
            <person name="Floi Bucao C."/>
            <person name="Jouanno E."/>
            <person name="Wen M."/>
            <person name="Mejri S."/>
            <person name="Dirks R."/>
            <person name="Jansen H."/>
            <person name="Henkel C."/>
            <person name="Chen W.J."/>
            <person name="Zahm M."/>
            <person name="Cabau C."/>
            <person name="Klopp C."/>
            <person name="Thompson A.W."/>
            <person name="Robinson-Rechavi M."/>
            <person name="Braasch I."/>
            <person name="Lecointre G."/>
            <person name="Bobe J."/>
            <person name="Postlethwait J.H."/>
            <person name="Berthelot C."/>
            <person name="Roest Crollius H."/>
            <person name="Guiguen Y."/>
        </authorList>
    </citation>
    <scope>NUCLEOTIDE SEQUENCE</scope>
    <source>
        <strain evidence="7">NC1722</strain>
    </source>
</reference>
<feature type="compositionally biased region" description="Polar residues" evidence="3">
    <location>
        <begin position="353"/>
        <end position="363"/>
    </location>
</feature>
<dbReference type="Gene3D" id="1.10.555.10">
    <property type="entry name" value="Rho GTPase activation protein"/>
    <property type="match status" value="1"/>
</dbReference>
<feature type="compositionally biased region" description="Acidic residues" evidence="3">
    <location>
        <begin position="424"/>
        <end position="435"/>
    </location>
</feature>
<feature type="signal peptide" evidence="4">
    <location>
        <begin position="1"/>
        <end position="16"/>
    </location>
</feature>
<feature type="domain" description="Rho-GAP" evidence="5">
    <location>
        <begin position="541"/>
        <end position="745"/>
    </location>
</feature>
<dbReference type="GO" id="GO:0035023">
    <property type="term" value="P:regulation of Rho protein signal transduction"/>
    <property type="evidence" value="ECO:0007669"/>
    <property type="project" value="TreeGrafter"/>
</dbReference>
<evidence type="ECO:0000313" key="8">
    <source>
        <dbReference type="Proteomes" id="UP001221898"/>
    </source>
</evidence>
<keyword evidence="8" id="KW-1185">Reference proteome</keyword>
<evidence type="ECO:0000256" key="4">
    <source>
        <dbReference type="SAM" id="SignalP"/>
    </source>
</evidence>
<feature type="compositionally biased region" description="Polar residues" evidence="3">
    <location>
        <begin position="149"/>
        <end position="158"/>
    </location>
</feature>
<dbReference type="FunFam" id="3.30.530.20:FF:000009">
    <property type="entry name" value="StAR related lipid transfer domain containing 13"/>
    <property type="match status" value="1"/>
</dbReference>
<dbReference type="SMART" id="SM00324">
    <property type="entry name" value="RhoGAP"/>
    <property type="match status" value="1"/>
</dbReference>
<dbReference type="AlphaFoldDB" id="A0AAD7S435"/>
<feature type="region of interest" description="Disordered" evidence="3">
    <location>
        <begin position="420"/>
        <end position="455"/>
    </location>
</feature>
<dbReference type="PROSITE" id="PS50238">
    <property type="entry name" value="RHOGAP"/>
    <property type="match status" value="1"/>
</dbReference>
<feature type="region of interest" description="Disordered" evidence="3">
    <location>
        <begin position="176"/>
        <end position="271"/>
    </location>
</feature>
<keyword evidence="4" id="KW-0732">Signal</keyword>
<dbReference type="Proteomes" id="UP001221898">
    <property type="component" value="Unassembled WGS sequence"/>
</dbReference>
<dbReference type="SUPFAM" id="SSF48350">
    <property type="entry name" value="GTPase activation domain, GAP"/>
    <property type="match status" value="1"/>
</dbReference>
<feature type="chain" id="PRO_5041981093" description="StAR-related lipid transfer protein 8" evidence="4">
    <location>
        <begin position="17"/>
        <end position="989"/>
    </location>
</feature>
<evidence type="ECO:0000256" key="2">
    <source>
        <dbReference type="ARBA" id="ARBA00022553"/>
    </source>
</evidence>
<sequence length="989" mass="110759">MGFLFCLHTLFTRAKSLPFPWAQQCSEHEAKEACDWLRAAGFPQYAHLYEDGLFPIDISSVKRDHDFLDRDSLKSLCRRLTELNKSASMKLEVHFQRKEASGRGQSDDSEEDDLCAISNRWAFQRDSKRWSRLDALNSPSPSLRAEGAQTPSGVWSSRESVRSDLSDLAAASLHSSSLSVQSARLPSPSSAHSTRVASPSSAHSAPVPARDQLKKRTRSFLRRIESFRRREKEKVGADAQDTPPPASADTPPPLSLSCTPGNSLPGGRGSWRALTLRRTPKTKSGGFYLEDFQVDMPDWAEPRGGQETRVVHLPSDHKPGTFPRALSVESLHRPEGGGGGGRRGGWRSDDTSLDASLCSSAESPDSPVFGRRRGSCGSEGSVYDNVPEPPQGGGDFSQHLDDILQHVHGLQRNLRQWSRKVCPETEDEGEEEEDSSNVSGDRGDGPHPQPPLSFFDQNKQEAPLAQLPELHRPSLTSASLEINRQSAAQLNLLQKFSLLRLTATMERYSVPSKQGWSWTVPKFMKRSKAPDYRGKHVFGVPPLVNVQRSGQPLPQSVQQAMRYLRSRCRDQVGIFRKSGVKTRIQALRKLNEGSPDHVNYEGQSPYDVADMIKQYFRDLPEPVFTTKLTETFLQIYQWVPKDQRLQVVRAAVVLLPDESREVLQTLLYFLSDIASAHDNQMTAGNLAVCLAPSIFHLNVSRKDGTSPRLIHGRGRTSKPDQRDLNENMAATQGLAHMIGECKKLFQIPHDVMVQSRNSYLAADTHPLPLHGLGINLRGEPVDYRAFLEDSIQSLLRETAERSRGWHSAPAPNNTELAYKKVVDRPPTRLWRASAEVEAPPSVVLHRVLRERHLWDEDLLHSRVTEALESNTEVFHYVTDSMAPHPRRDFVVLRRWRTDLPRGACLLVSSSVDHDAVRLEAGLQALLLTSRCLIEPVGPARSRLTHYCRADLRGRSPEWYNKVFGHLCAVEVARIRDSFPVLGSRSEVRV</sequence>
<dbReference type="InterPro" id="IPR023393">
    <property type="entry name" value="START-like_dom_sf"/>
</dbReference>
<proteinExistence type="predicted"/>
<evidence type="ECO:0008006" key="9">
    <source>
        <dbReference type="Google" id="ProtNLM"/>
    </source>
</evidence>
<evidence type="ECO:0000256" key="3">
    <source>
        <dbReference type="SAM" id="MobiDB-lite"/>
    </source>
</evidence>
<feature type="compositionally biased region" description="Low complexity" evidence="3">
    <location>
        <begin position="176"/>
        <end position="187"/>
    </location>
</feature>
<keyword evidence="2" id="KW-0597">Phosphoprotein</keyword>
<evidence type="ECO:0000256" key="1">
    <source>
        <dbReference type="ARBA" id="ARBA00022468"/>
    </source>
</evidence>
<dbReference type="InterPro" id="IPR013761">
    <property type="entry name" value="SAM/pointed_sf"/>
</dbReference>
<dbReference type="SMART" id="SM00234">
    <property type="entry name" value="START"/>
    <property type="match status" value="1"/>
</dbReference>
<feature type="compositionally biased region" description="Basic and acidic residues" evidence="3">
    <location>
        <begin position="222"/>
        <end position="236"/>
    </location>
</feature>
<dbReference type="InterPro" id="IPR008936">
    <property type="entry name" value="Rho_GTPase_activation_prot"/>
</dbReference>
<dbReference type="GO" id="GO:0008289">
    <property type="term" value="F:lipid binding"/>
    <property type="evidence" value="ECO:0007669"/>
    <property type="project" value="InterPro"/>
</dbReference>
<keyword evidence="1" id="KW-0343">GTPase activation</keyword>
<dbReference type="Pfam" id="PF01852">
    <property type="entry name" value="START"/>
    <property type="match status" value="1"/>
</dbReference>
<feature type="region of interest" description="Disordered" evidence="3">
    <location>
        <begin position="310"/>
        <end position="398"/>
    </location>
</feature>
<dbReference type="Pfam" id="PF00620">
    <property type="entry name" value="RhoGAP"/>
    <property type="match status" value="1"/>
</dbReference>
<dbReference type="EMBL" id="JAINUG010000126">
    <property type="protein sequence ID" value="KAJ8394431.1"/>
    <property type="molecule type" value="Genomic_DNA"/>
</dbReference>
<gene>
    <name evidence="7" type="ORF">AAFF_G00046420</name>
</gene>
<dbReference type="Gene3D" id="1.10.287.2070">
    <property type="match status" value="1"/>
</dbReference>
<evidence type="ECO:0000259" key="5">
    <source>
        <dbReference type="PROSITE" id="PS50238"/>
    </source>
</evidence>
<evidence type="ECO:0000313" key="7">
    <source>
        <dbReference type="EMBL" id="KAJ8394431.1"/>
    </source>
</evidence>
<dbReference type="PROSITE" id="PS50848">
    <property type="entry name" value="START"/>
    <property type="match status" value="1"/>
</dbReference>
<protein>
    <recommendedName>
        <fullName evidence="9">StAR-related lipid transfer protein 8</fullName>
    </recommendedName>
</protein>
<feature type="region of interest" description="Disordered" evidence="3">
    <location>
        <begin position="136"/>
        <end position="158"/>
    </location>
</feature>
<dbReference type="InterPro" id="IPR002913">
    <property type="entry name" value="START_lipid-bd_dom"/>
</dbReference>
<organism evidence="7 8">
    <name type="scientific">Aldrovandia affinis</name>
    <dbReference type="NCBI Taxonomy" id="143900"/>
    <lineage>
        <taxon>Eukaryota</taxon>
        <taxon>Metazoa</taxon>
        <taxon>Chordata</taxon>
        <taxon>Craniata</taxon>
        <taxon>Vertebrata</taxon>
        <taxon>Euteleostomi</taxon>
        <taxon>Actinopterygii</taxon>
        <taxon>Neopterygii</taxon>
        <taxon>Teleostei</taxon>
        <taxon>Notacanthiformes</taxon>
        <taxon>Halosauridae</taxon>
        <taxon>Aldrovandia</taxon>
    </lineage>
</organism>
<dbReference type="GO" id="GO:0030036">
    <property type="term" value="P:actin cytoskeleton organization"/>
    <property type="evidence" value="ECO:0007669"/>
    <property type="project" value="TreeGrafter"/>
</dbReference>
<dbReference type="GO" id="GO:0007165">
    <property type="term" value="P:signal transduction"/>
    <property type="evidence" value="ECO:0007669"/>
    <property type="project" value="InterPro"/>
</dbReference>
<dbReference type="PANTHER" id="PTHR12659:SF3">
    <property type="entry name" value="STAR-RELATED LIPID TRANSFER PROTEIN 8"/>
    <property type="match status" value="1"/>
</dbReference>
<dbReference type="Gene3D" id="3.30.530.20">
    <property type="match status" value="1"/>
</dbReference>
<feature type="compositionally biased region" description="Low complexity" evidence="3">
    <location>
        <begin position="196"/>
        <end position="209"/>
    </location>
</feature>
<dbReference type="InterPro" id="IPR000198">
    <property type="entry name" value="RhoGAP_dom"/>
</dbReference>
<accession>A0AAD7S435</accession>
<dbReference type="SUPFAM" id="SSF55961">
    <property type="entry name" value="Bet v1-like"/>
    <property type="match status" value="1"/>
</dbReference>
<dbReference type="PANTHER" id="PTHR12659">
    <property type="entry name" value="RHO-TYPE GTPASE ACTIVATING PROTEIN"/>
    <property type="match status" value="1"/>
</dbReference>
<name>A0AAD7S435_9TELE</name>
<dbReference type="SUPFAM" id="SSF47769">
    <property type="entry name" value="SAM/Pointed domain"/>
    <property type="match status" value="1"/>
</dbReference>
<feature type="domain" description="START" evidence="6">
    <location>
        <begin position="776"/>
        <end position="959"/>
    </location>
</feature>